<dbReference type="InterPro" id="IPR032710">
    <property type="entry name" value="NTF2-like_dom_sf"/>
</dbReference>
<dbReference type="Proteomes" id="UP000281644">
    <property type="component" value="Chromosome"/>
</dbReference>
<reference evidence="2 3" key="1">
    <citation type="submission" date="2018-10" db="EMBL/GenBank/DDBJ databases">
        <title>Genome sequencing of Lactobacillus species.</title>
        <authorList>
            <person name="Baek C."/>
            <person name="Yi H."/>
        </authorList>
    </citation>
    <scope>NUCLEOTIDE SEQUENCE [LARGE SCALE GENOMIC DNA]</scope>
    <source>
        <strain evidence="2 3">DSM 16365</strain>
    </source>
</reference>
<dbReference type="RefSeq" id="WP_072535193.1">
    <property type="nucleotide sequence ID" value="NZ_BJZD01000039.1"/>
</dbReference>
<name>A0AAN1UJ67_9LACO</name>
<dbReference type="Gene3D" id="3.10.450.50">
    <property type="match status" value="1"/>
</dbReference>
<protein>
    <submittedName>
        <fullName evidence="2">Nuclear transport factor 2 family protein</fullName>
    </submittedName>
</protein>
<accession>A0AAN1UJ67</accession>
<evidence type="ECO:0000313" key="2">
    <source>
        <dbReference type="EMBL" id="AYJ36493.1"/>
    </source>
</evidence>
<dbReference type="EMBL" id="CP032751">
    <property type="protein sequence ID" value="AYJ36493.1"/>
    <property type="molecule type" value="Genomic_DNA"/>
</dbReference>
<dbReference type="AlphaFoldDB" id="A0AAN1UJ67"/>
<gene>
    <name evidence="2" type="ORF">LPA65_12420</name>
</gene>
<feature type="domain" description="DUF4440" evidence="1">
    <location>
        <begin position="18"/>
        <end position="124"/>
    </location>
</feature>
<dbReference type="GeneID" id="89670079"/>
<dbReference type="SUPFAM" id="SSF54427">
    <property type="entry name" value="NTF2-like"/>
    <property type="match status" value="1"/>
</dbReference>
<sequence>MLDVSKESVVRMTDKEIIIQLYRDENIAMVQKNLSRLNEILAPTMKLTHMTGYVQSKLEWIDQIQNEEMQYFASKEDTIKAIQIEGNRASLIGQNQVQARIWGGGTHTWRLQMQMFYEKKKGDWFISAQKASTY</sequence>
<organism evidence="2 3">
    <name type="scientific">Lactiplantibacillus argentoratensis</name>
    <dbReference type="NCBI Taxonomy" id="271881"/>
    <lineage>
        <taxon>Bacteria</taxon>
        <taxon>Bacillati</taxon>
        <taxon>Bacillota</taxon>
        <taxon>Bacilli</taxon>
        <taxon>Lactobacillales</taxon>
        <taxon>Lactobacillaceae</taxon>
        <taxon>Lactiplantibacillus</taxon>
    </lineage>
</organism>
<evidence type="ECO:0000259" key="1">
    <source>
        <dbReference type="Pfam" id="PF14534"/>
    </source>
</evidence>
<dbReference type="InterPro" id="IPR027843">
    <property type="entry name" value="DUF4440"/>
</dbReference>
<dbReference type="KEGG" id="larg:LPA65_12420"/>
<dbReference type="Pfam" id="PF14534">
    <property type="entry name" value="DUF4440"/>
    <property type="match status" value="1"/>
</dbReference>
<evidence type="ECO:0000313" key="3">
    <source>
        <dbReference type="Proteomes" id="UP000281644"/>
    </source>
</evidence>
<proteinExistence type="predicted"/>